<gene>
    <name evidence="1" type="ORF">BV25DRAFT_1803564</name>
</gene>
<proteinExistence type="predicted"/>
<sequence length="229" mass="24869">MLDFWSMYLSESKEEDTTLVDNMTAHTNGVLVFTGLFGAIVTTFIIESYKQLQPDSGNATVALLAQISQQIAASSNGAHLPVPPPITLDSSSFHPSSSALRVNILWFLSLALSLSCALAATLMQQWARRYISNTQGAQRAGTAQNEGLIHAYLFIGLYTFRFKTAVEALPALLHASVVLFFVGLIDFLFSINNAVAYVLLGFVVLGALIYLGLTMLPILYPNCPYATPL</sequence>
<keyword evidence="2" id="KW-1185">Reference proteome</keyword>
<comment type="caution">
    <text evidence="1">The sequence shown here is derived from an EMBL/GenBank/DDBJ whole genome shotgun (WGS) entry which is preliminary data.</text>
</comment>
<organism evidence="1 2">
    <name type="scientific">Artomyces pyxidatus</name>
    <dbReference type="NCBI Taxonomy" id="48021"/>
    <lineage>
        <taxon>Eukaryota</taxon>
        <taxon>Fungi</taxon>
        <taxon>Dikarya</taxon>
        <taxon>Basidiomycota</taxon>
        <taxon>Agaricomycotina</taxon>
        <taxon>Agaricomycetes</taxon>
        <taxon>Russulales</taxon>
        <taxon>Auriscalpiaceae</taxon>
        <taxon>Artomyces</taxon>
    </lineage>
</organism>
<accession>A0ACB8T3R6</accession>
<reference evidence="1" key="1">
    <citation type="submission" date="2021-03" db="EMBL/GenBank/DDBJ databases">
        <authorList>
            <consortium name="DOE Joint Genome Institute"/>
            <person name="Ahrendt S."/>
            <person name="Looney B.P."/>
            <person name="Miyauchi S."/>
            <person name="Morin E."/>
            <person name="Drula E."/>
            <person name="Courty P.E."/>
            <person name="Chicoki N."/>
            <person name="Fauchery L."/>
            <person name="Kohler A."/>
            <person name="Kuo A."/>
            <person name="Labutti K."/>
            <person name="Pangilinan J."/>
            <person name="Lipzen A."/>
            <person name="Riley R."/>
            <person name="Andreopoulos W."/>
            <person name="He G."/>
            <person name="Johnson J."/>
            <person name="Barry K.W."/>
            <person name="Grigoriev I.V."/>
            <person name="Nagy L."/>
            <person name="Hibbett D."/>
            <person name="Henrissat B."/>
            <person name="Matheny P.B."/>
            <person name="Labbe J."/>
            <person name="Martin F."/>
        </authorList>
    </citation>
    <scope>NUCLEOTIDE SEQUENCE</scope>
    <source>
        <strain evidence="1">HHB10654</strain>
    </source>
</reference>
<dbReference type="EMBL" id="MU277206">
    <property type="protein sequence ID" value="KAI0062753.1"/>
    <property type="molecule type" value="Genomic_DNA"/>
</dbReference>
<evidence type="ECO:0000313" key="2">
    <source>
        <dbReference type="Proteomes" id="UP000814140"/>
    </source>
</evidence>
<dbReference type="Proteomes" id="UP000814140">
    <property type="component" value="Unassembled WGS sequence"/>
</dbReference>
<evidence type="ECO:0000313" key="1">
    <source>
        <dbReference type="EMBL" id="KAI0062753.1"/>
    </source>
</evidence>
<protein>
    <submittedName>
        <fullName evidence="1">Uncharacterized protein</fullName>
    </submittedName>
</protein>
<name>A0ACB8T3R6_9AGAM</name>
<feature type="non-terminal residue" evidence="1">
    <location>
        <position position="229"/>
    </location>
</feature>
<reference evidence="1" key="2">
    <citation type="journal article" date="2022" name="New Phytol.">
        <title>Evolutionary transition to the ectomycorrhizal habit in the genomes of a hyperdiverse lineage of mushroom-forming fungi.</title>
        <authorList>
            <person name="Looney B."/>
            <person name="Miyauchi S."/>
            <person name="Morin E."/>
            <person name="Drula E."/>
            <person name="Courty P.E."/>
            <person name="Kohler A."/>
            <person name="Kuo A."/>
            <person name="LaButti K."/>
            <person name="Pangilinan J."/>
            <person name="Lipzen A."/>
            <person name="Riley R."/>
            <person name="Andreopoulos W."/>
            <person name="He G."/>
            <person name="Johnson J."/>
            <person name="Nolan M."/>
            <person name="Tritt A."/>
            <person name="Barry K.W."/>
            <person name="Grigoriev I.V."/>
            <person name="Nagy L.G."/>
            <person name="Hibbett D."/>
            <person name="Henrissat B."/>
            <person name="Matheny P.B."/>
            <person name="Labbe J."/>
            <person name="Martin F.M."/>
        </authorList>
    </citation>
    <scope>NUCLEOTIDE SEQUENCE</scope>
    <source>
        <strain evidence="1">HHB10654</strain>
    </source>
</reference>